<evidence type="ECO:0000256" key="1">
    <source>
        <dbReference type="SAM" id="Phobius"/>
    </source>
</evidence>
<proteinExistence type="predicted"/>
<feature type="transmembrane region" description="Helical" evidence="1">
    <location>
        <begin position="479"/>
        <end position="497"/>
    </location>
</feature>
<feature type="transmembrane region" description="Helical" evidence="1">
    <location>
        <begin position="391"/>
        <end position="409"/>
    </location>
</feature>
<feature type="transmembrane region" description="Helical" evidence="1">
    <location>
        <begin position="452"/>
        <end position="473"/>
    </location>
</feature>
<sequence>MKESKLKLFKQRLFALHIAAGITFSIIMYLAIFFGVFAIFLPYIQNWEKPSRYIEKSVITKINYNYMVEEVLKNPDFPRDNILINLPGRLGDTAVSVQNRFVKPIVFNPNTNEKIEDESKEITYLAAFLNELHYGQPLKLIGRLAFGFTAVGTLALVVTGLILIYLFKFKYQAKNRQALFSTIHVKIFTWAFVPFLLITISGAVMNVGLISAPPMAKMLTHGEAKAIDELVGSTLFPQNKPIKKENIEVSMLPLNELLIKAQEINPQLTFKQIKLINWNDKTARVEFIGYNPYKPFLNGGIFNIPYVALDVHTGELLENKKVLDNIVPVFVAEGLFFLHFLFGIDIFSRTIVAIIMALCGVAIGFGVMLWLEKKAKKFEGKITFYHWMGKLSLATMVGVVPATAILFILQWTLPFTLEDRVLWQQGLFYNVWLFTLFWSFYRINSYQASKEFLFIGGVLFIVAVFMHLTSFNFQTLLNSYFGVDITLALFGLLLIYISKKLPKNREDFTLTKIFNKGKTDEKTI</sequence>
<gene>
    <name evidence="2" type="ORF">AA20_09420</name>
</gene>
<dbReference type="EMBL" id="JAIQ01000133">
    <property type="protein sequence ID" value="KLD98097.1"/>
    <property type="molecule type" value="Genomic_DNA"/>
</dbReference>
<accession>A0A0G9K1K1</accession>
<dbReference type="PATRIC" id="fig|1447256.3.peg.1840"/>
<keyword evidence="1" id="KW-1133">Transmembrane helix</keyword>
<feature type="transmembrane region" description="Helical" evidence="1">
    <location>
        <begin position="421"/>
        <end position="440"/>
    </location>
</feature>
<dbReference type="PANTHER" id="PTHR34219:SF3">
    <property type="entry name" value="BLL7967 PROTEIN"/>
    <property type="match status" value="1"/>
</dbReference>
<evidence type="ECO:0000313" key="2">
    <source>
        <dbReference type="EMBL" id="KLD98097.1"/>
    </source>
</evidence>
<reference evidence="2 3" key="1">
    <citation type="submission" date="2014-01" db="EMBL/GenBank/DDBJ databases">
        <title>Development of a Comparative Genomic Fingerprinting Assay for High Resolution Genotyping of Arcobacter butzleri.</title>
        <authorList>
            <person name="Webb A.L."/>
            <person name="Inglis G.D."/>
            <person name="Kruczkiewicz P."/>
            <person name="Selinger L.B."/>
            <person name="Taboada E.N."/>
        </authorList>
    </citation>
    <scope>NUCLEOTIDE SEQUENCE [LARGE SCALE GENOMIC DNA]</scope>
    <source>
        <strain evidence="2 3">L348</strain>
    </source>
</reference>
<organism evidence="2 3">
    <name type="scientific">Aliarcobacter butzleri L348</name>
    <dbReference type="NCBI Taxonomy" id="1447256"/>
    <lineage>
        <taxon>Bacteria</taxon>
        <taxon>Pseudomonadati</taxon>
        <taxon>Campylobacterota</taxon>
        <taxon>Epsilonproteobacteria</taxon>
        <taxon>Campylobacterales</taxon>
        <taxon>Arcobacteraceae</taxon>
        <taxon>Aliarcobacter</taxon>
    </lineage>
</organism>
<protein>
    <submittedName>
        <fullName evidence="2">Peptidase</fullName>
    </submittedName>
</protein>
<comment type="caution">
    <text evidence="2">The sequence shown here is derived from an EMBL/GenBank/DDBJ whole genome shotgun (WGS) entry which is preliminary data.</text>
</comment>
<evidence type="ECO:0000313" key="3">
    <source>
        <dbReference type="Proteomes" id="UP000035514"/>
    </source>
</evidence>
<feature type="transmembrane region" description="Helical" evidence="1">
    <location>
        <begin position="144"/>
        <end position="167"/>
    </location>
</feature>
<dbReference type="Pfam" id="PF03929">
    <property type="entry name" value="PepSY_TM"/>
    <property type="match status" value="1"/>
</dbReference>
<keyword evidence="1" id="KW-0472">Membrane</keyword>
<name>A0A0G9K1K1_9BACT</name>
<dbReference type="AlphaFoldDB" id="A0A0G9K1K1"/>
<dbReference type="Proteomes" id="UP000035514">
    <property type="component" value="Unassembled WGS sequence"/>
</dbReference>
<feature type="transmembrane region" description="Helical" evidence="1">
    <location>
        <begin position="350"/>
        <end position="371"/>
    </location>
</feature>
<keyword evidence="1" id="KW-0812">Transmembrane</keyword>
<dbReference type="InterPro" id="IPR005625">
    <property type="entry name" value="PepSY-ass_TM"/>
</dbReference>
<feature type="transmembrane region" description="Helical" evidence="1">
    <location>
        <begin position="326"/>
        <end position="344"/>
    </location>
</feature>
<dbReference type="PANTHER" id="PTHR34219">
    <property type="entry name" value="IRON-REGULATED INNER MEMBRANE PROTEIN-RELATED"/>
    <property type="match status" value="1"/>
</dbReference>
<feature type="transmembrane region" description="Helical" evidence="1">
    <location>
        <begin position="14"/>
        <end position="44"/>
    </location>
</feature>
<feature type="transmembrane region" description="Helical" evidence="1">
    <location>
        <begin position="187"/>
        <end position="209"/>
    </location>
</feature>
<dbReference type="RefSeq" id="WP_046997081.1">
    <property type="nucleotide sequence ID" value="NZ_JAIQ01000133.1"/>
</dbReference>